<reference evidence="13 14" key="1">
    <citation type="journal article" date="2000" name="DNA Res.">
        <title>Complete genome structure of the nitrogen-fixing symbiotic bacterium Mesorhizobium loti.</title>
        <authorList>
            <person name="Kaneko T."/>
            <person name="Nakamura Y."/>
            <person name="Sato S."/>
            <person name="Asamizu E."/>
            <person name="Kato T."/>
            <person name="Sasamoto S."/>
            <person name="Watanabe A."/>
            <person name="Idesawa K."/>
            <person name="Ishikawa A."/>
            <person name="Kawashima K."/>
            <person name="Kimura T."/>
            <person name="Kishida Y."/>
            <person name="Kiyokawa C."/>
            <person name="Kohara M."/>
            <person name="Matsumoto M."/>
            <person name="Matsuno A."/>
            <person name="Mochizuki Y."/>
            <person name="Nakayama S."/>
            <person name="Nakazaki N."/>
            <person name="Shimpo S."/>
            <person name="Sugimoto M."/>
            <person name="Takeuchi C."/>
            <person name="Yamada M."/>
            <person name="Tabata S."/>
        </authorList>
    </citation>
    <scope>NUCLEOTIDE SEQUENCE [LARGE SCALE GENOMIC DNA]</scope>
    <source>
        <strain evidence="14">LMG 29417 / CECT 9101 / MAFF 303099</strain>
        <plasmid evidence="13 14">pMLb</plasmid>
    </source>
</reference>
<dbReference type="Gene3D" id="3.30.460.20">
    <property type="entry name" value="CorA soluble domain-like"/>
    <property type="match status" value="1"/>
</dbReference>
<evidence type="ECO:0000256" key="10">
    <source>
        <dbReference type="ARBA" id="ARBA00034269"/>
    </source>
</evidence>
<dbReference type="FunFam" id="1.20.58.340:FF:000004">
    <property type="entry name" value="Magnesium transport protein CorA"/>
    <property type="match status" value="1"/>
</dbReference>
<dbReference type="AlphaFoldDB" id="Q98P78"/>
<keyword evidence="3" id="KW-0813">Transport</keyword>
<dbReference type="GO" id="GO:0005886">
    <property type="term" value="C:plasma membrane"/>
    <property type="evidence" value="ECO:0007669"/>
    <property type="project" value="UniProtKB-SubCell"/>
</dbReference>
<dbReference type="SUPFAM" id="SSF143865">
    <property type="entry name" value="CorA soluble domain-like"/>
    <property type="match status" value="1"/>
</dbReference>
<protein>
    <submittedName>
        <fullName evidence="13">Magnesium and cobalt transport protein</fullName>
    </submittedName>
</protein>
<gene>
    <name evidence="13" type="ordered locus">mlr9579</name>
</gene>
<organism evidence="13 14">
    <name type="scientific">Mesorhizobium japonicum (strain LMG 29417 / CECT 9101 / MAFF 303099)</name>
    <name type="common">Mesorhizobium loti (strain MAFF 303099)</name>
    <dbReference type="NCBI Taxonomy" id="266835"/>
    <lineage>
        <taxon>Bacteria</taxon>
        <taxon>Pseudomonadati</taxon>
        <taxon>Pseudomonadota</taxon>
        <taxon>Alphaproteobacteria</taxon>
        <taxon>Hyphomicrobiales</taxon>
        <taxon>Phyllobacteriaceae</taxon>
        <taxon>Mesorhizobium</taxon>
    </lineage>
</organism>
<accession>Q98P78</accession>
<evidence type="ECO:0000256" key="2">
    <source>
        <dbReference type="ARBA" id="ARBA00009765"/>
    </source>
</evidence>
<dbReference type="Gene3D" id="1.20.58.340">
    <property type="entry name" value="Magnesium transport protein CorA, transmembrane region"/>
    <property type="match status" value="1"/>
</dbReference>
<comment type="function">
    <text evidence="11">Mediates influx of magnesium ions. Alternates between open and closed states. Activated by low cytoplasmic Mg(2+) levels. Inactive when cytoplasmic Mg(2+) levels are high.</text>
</comment>
<evidence type="ECO:0000256" key="6">
    <source>
        <dbReference type="ARBA" id="ARBA00022842"/>
    </source>
</evidence>
<dbReference type="EMBL" id="AP003017">
    <property type="protein sequence ID" value="BAB54777.1"/>
    <property type="molecule type" value="Genomic_DNA"/>
</dbReference>
<dbReference type="PANTHER" id="PTHR47685">
    <property type="entry name" value="MAGNESIUM TRANSPORT PROTEIN CORA"/>
    <property type="match status" value="1"/>
</dbReference>
<dbReference type="eggNOG" id="COG0598">
    <property type="taxonomic scope" value="Bacteria"/>
</dbReference>
<dbReference type="SUPFAM" id="SSF144083">
    <property type="entry name" value="Magnesium transport protein CorA, transmembrane region"/>
    <property type="match status" value="1"/>
</dbReference>
<evidence type="ECO:0000256" key="8">
    <source>
        <dbReference type="ARBA" id="ARBA00023065"/>
    </source>
</evidence>
<name>Q98P78_RHILO</name>
<evidence type="ECO:0000256" key="9">
    <source>
        <dbReference type="ARBA" id="ARBA00023136"/>
    </source>
</evidence>
<proteinExistence type="inferred from homology"/>
<dbReference type="InterPro" id="IPR045861">
    <property type="entry name" value="CorA_cytoplasmic_dom"/>
</dbReference>
<keyword evidence="13" id="KW-0614">Plasmid</keyword>
<keyword evidence="6" id="KW-0460">Magnesium</keyword>
<comment type="similarity">
    <text evidence="2">Belongs to the CorA metal ion transporter (MIT) (TC 1.A.35) family.</text>
</comment>
<geneLocation type="plasmid" evidence="13 14">
    <name>pMLb</name>
</geneLocation>
<keyword evidence="8" id="KW-0406">Ion transport</keyword>
<keyword evidence="7 12" id="KW-1133">Transmembrane helix</keyword>
<sequence>MDPSWIWLIPRPRKPALQGTSRMLSIYPHSSSPKATIRALWLDLVDPDTAEVKEVERLAGVALPRRENLIEIESSSRLKARDGVLTMSVPIVTHVEGGAPLVAPLGFVLSRERLITVRFSALPAFDAVAGRFADPGEPPTSSLEVFLDLCDELVDRLADGLEQAASDLRTLSATAFHVPDSQGRKAIRSNNVIRGQLRHVGRLGDALSEKRDALLALGRAIDFACGMTADWGDGELASRMDGLKLDVASLDNYEVHLSDKVQFLLDAMVGLIGIAQNDIFKILTIVSIVGIPPTLMASIYGMNFKSMPEYDWAFGYPYGLGMIALSAIIPLAWFKCRGWF</sequence>
<evidence type="ECO:0000256" key="4">
    <source>
        <dbReference type="ARBA" id="ARBA00022475"/>
    </source>
</evidence>
<evidence type="ECO:0000256" key="5">
    <source>
        <dbReference type="ARBA" id="ARBA00022692"/>
    </source>
</evidence>
<dbReference type="GO" id="GO:0015087">
    <property type="term" value="F:cobalt ion transmembrane transporter activity"/>
    <property type="evidence" value="ECO:0007669"/>
    <property type="project" value="TreeGrafter"/>
</dbReference>
<keyword evidence="9 12" id="KW-0472">Membrane</keyword>
<dbReference type="CDD" id="cd12837">
    <property type="entry name" value="EcCorA-like_u1"/>
    <property type="match status" value="1"/>
</dbReference>
<dbReference type="Proteomes" id="UP000000552">
    <property type="component" value="Plasmid pMLb"/>
</dbReference>
<evidence type="ECO:0000313" key="13">
    <source>
        <dbReference type="EMBL" id="BAB54777.1"/>
    </source>
</evidence>
<dbReference type="InterPro" id="IPR045863">
    <property type="entry name" value="CorA_TM1_TM2"/>
</dbReference>
<comment type="catalytic activity">
    <reaction evidence="10">
        <text>Mg(2+)(in) = Mg(2+)(out)</text>
        <dbReference type="Rhea" id="RHEA:29827"/>
        <dbReference type="ChEBI" id="CHEBI:18420"/>
    </reaction>
</comment>
<dbReference type="HOGENOM" id="CLU_007127_5_0_5"/>
<dbReference type="PANTHER" id="PTHR47685:SF1">
    <property type="entry name" value="MAGNESIUM TRANSPORT PROTEIN CORA"/>
    <property type="match status" value="1"/>
</dbReference>
<dbReference type="GO" id="GO:0015099">
    <property type="term" value="F:nickel cation transmembrane transporter activity"/>
    <property type="evidence" value="ECO:0007669"/>
    <property type="project" value="TreeGrafter"/>
</dbReference>
<dbReference type="InterPro" id="IPR050829">
    <property type="entry name" value="CorA_MIT"/>
</dbReference>
<feature type="transmembrane region" description="Helical" evidence="12">
    <location>
        <begin position="282"/>
        <end position="302"/>
    </location>
</feature>
<evidence type="ECO:0000256" key="12">
    <source>
        <dbReference type="SAM" id="Phobius"/>
    </source>
</evidence>
<evidence type="ECO:0000256" key="3">
    <source>
        <dbReference type="ARBA" id="ARBA00022448"/>
    </source>
</evidence>
<dbReference type="Pfam" id="PF01544">
    <property type="entry name" value="CorA"/>
    <property type="match status" value="1"/>
</dbReference>
<evidence type="ECO:0000256" key="11">
    <source>
        <dbReference type="ARBA" id="ARBA00045497"/>
    </source>
</evidence>
<feature type="transmembrane region" description="Helical" evidence="12">
    <location>
        <begin position="314"/>
        <end position="334"/>
    </location>
</feature>
<evidence type="ECO:0000256" key="1">
    <source>
        <dbReference type="ARBA" id="ARBA00004651"/>
    </source>
</evidence>
<comment type="subcellular location">
    <subcellularLocation>
        <location evidence="1">Cell membrane</location>
        <topology evidence="1">Multi-pass membrane protein</topology>
    </subcellularLocation>
</comment>
<dbReference type="InterPro" id="IPR002523">
    <property type="entry name" value="MgTranspt_CorA/ZnTranspt_ZntB"/>
</dbReference>
<keyword evidence="4" id="KW-1003">Cell membrane</keyword>
<dbReference type="GO" id="GO:0015095">
    <property type="term" value="F:magnesium ion transmembrane transporter activity"/>
    <property type="evidence" value="ECO:0007669"/>
    <property type="project" value="TreeGrafter"/>
</dbReference>
<evidence type="ECO:0000313" key="14">
    <source>
        <dbReference type="Proteomes" id="UP000000552"/>
    </source>
</evidence>
<keyword evidence="5 12" id="KW-0812">Transmembrane</keyword>
<evidence type="ECO:0000256" key="7">
    <source>
        <dbReference type="ARBA" id="ARBA00022989"/>
    </source>
</evidence>
<dbReference type="KEGG" id="mlo:mlr9579"/>